<evidence type="ECO:0000313" key="1">
    <source>
        <dbReference type="EMBL" id="PXY22662.1"/>
    </source>
</evidence>
<dbReference type="InterPro" id="IPR007410">
    <property type="entry name" value="LpqE-like"/>
</dbReference>
<dbReference type="Proteomes" id="UP000249915">
    <property type="component" value="Unassembled WGS sequence"/>
</dbReference>
<dbReference type="EMBL" id="MASW01000005">
    <property type="protein sequence ID" value="PXY22662.1"/>
    <property type="molecule type" value="Genomic_DNA"/>
</dbReference>
<name>A0A2V4APY5_9PSEU</name>
<accession>A0A2V4APY5</accession>
<organism evidence="1 2">
    <name type="scientific">Prauserella muralis</name>
    <dbReference type="NCBI Taxonomy" id="588067"/>
    <lineage>
        <taxon>Bacteria</taxon>
        <taxon>Bacillati</taxon>
        <taxon>Actinomycetota</taxon>
        <taxon>Actinomycetes</taxon>
        <taxon>Pseudonocardiales</taxon>
        <taxon>Pseudonocardiaceae</taxon>
        <taxon>Prauserella</taxon>
    </lineage>
</organism>
<dbReference type="PROSITE" id="PS51257">
    <property type="entry name" value="PROKAR_LIPOPROTEIN"/>
    <property type="match status" value="1"/>
</dbReference>
<dbReference type="Pfam" id="PF04314">
    <property type="entry name" value="PCuAC"/>
    <property type="match status" value="1"/>
</dbReference>
<dbReference type="Gene3D" id="2.60.40.1890">
    <property type="entry name" value="PCu(A)C copper chaperone"/>
    <property type="match status" value="1"/>
</dbReference>
<protein>
    <submittedName>
        <fullName evidence="1">Uncharacterized protein</fullName>
    </submittedName>
</protein>
<proteinExistence type="predicted"/>
<sequence length="180" mass="18781">MPRAAVGLLAAGALAALGGCADAQAEKSAGTIGTNVEAGDIELRNVVVEPPDDGRAYRPGEDAVVRFSLFNDGERRHTLVRVEANQARTATLHWDRFCDGTAERVSRLPVPAGGAVPGSARDPADGATYYATMENITNTIRPGTTTGLVFVFADAGRVPADALVYATERPALPGLGCEPY</sequence>
<reference evidence="1 2" key="1">
    <citation type="submission" date="2016-07" db="EMBL/GenBank/DDBJ databases">
        <title>Draft genome sequence of Prauserella muralis DSM 45305, isolated from a mould-covered wall in an indoor environment.</title>
        <authorList>
            <person name="Ruckert C."/>
            <person name="Albersmeier A."/>
            <person name="Jiang C.-L."/>
            <person name="Jiang Y."/>
            <person name="Kalinowski J."/>
            <person name="Schneider O."/>
            <person name="Winkler A."/>
            <person name="Zotchev S.B."/>
        </authorList>
    </citation>
    <scope>NUCLEOTIDE SEQUENCE [LARGE SCALE GENOMIC DNA]</scope>
    <source>
        <strain evidence="1 2">DSM 45305</strain>
    </source>
</reference>
<gene>
    <name evidence="1" type="ORF">BAY60_22855</name>
</gene>
<keyword evidence="2" id="KW-1185">Reference proteome</keyword>
<dbReference type="AlphaFoldDB" id="A0A2V4APY5"/>
<dbReference type="SUPFAM" id="SSF110087">
    <property type="entry name" value="DR1885-like metal-binding protein"/>
    <property type="match status" value="1"/>
</dbReference>
<comment type="caution">
    <text evidence="1">The sequence shown here is derived from an EMBL/GenBank/DDBJ whole genome shotgun (WGS) entry which is preliminary data.</text>
</comment>
<evidence type="ECO:0000313" key="2">
    <source>
        <dbReference type="Proteomes" id="UP000249915"/>
    </source>
</evidence>
<dbReference type="InterPro" id="IPR036182">
    <property type="entry name" value="PCuAC_sf"/>
</dbReference>